<evidence type="ECO:0000313" key="1">
    <source>
        <dbReference type="EMBL" id="KAJ5330453.1"/>
    </source>
</evidence>
<organism evidence="1 2">
    <name type="scientific">Penicillium atrosanguineum</name>
    <dbReference type="NCBI Taxonomy" id="1132637"/>
    <lineage>
        <taxon>Eukaryota</taxon>
        <taxon>Fungi</taxon>
        <taxon>Dikarya</taxon>
        <taxon>Ascomycota</taxon>
        <taxon>Pezizomycotina</taxon>
        <taxon>Eurotiomycetes</taxon>
        <taxon>Eurotiomycetidae</taxon>
        <taxon>Eurotiales</taxon>
        <taxon>Aspergillaceae</taxon>
        <taxon>Penicillium</taxon>
    </lineage>
</organism>
<protein>
    <submittedName>
        <fullName evidence="1">Uncharacterized protein</fullName>
    </submittedName>
</protein>
<name>A0A9W9UBY1_9EURO</name>
<reference evidence="1" key="1">
    <citation type="submission" date="2022-12" db="EMBL/GenBank/DDBJ databases">
        <authorList>
            <person name="Petersen C."/>
        </authorList>
    </citation>
    <scope>NUCLEOTIDE SEQUENCE</scope>
    <source>
        <strain evidence="1">IBT 21472</strain>
    </source>
</reference>
<dbReference type="InterPro" id="IPR021842">
    <property type="entry name" value="DUF3435"/>
</dbReference>
<reference evidence="1" key="2">
    <citation type="journal article" date="2023" name="IMA Fungus">
        <title>Comparative genomic study of the Penicillium genus elucidates a diverse pangenome and 15 lateral gene transfer events.</title>
        <authorList>
            <person name="Petersen C."/>
            <person name="Sorensen T."/>
            <person name="Nielsen M.R."/>
            <person name="Sondergaard T.E."/>
            <person name="Sorensen J.L."/>
            <person name="Fitzpatrick D.A."/>
            <person name="Frisvad J.C."/>
            <person name="Nielsen K.L."/>
        </authorList>
    </citation>
    <scope>NUCLEOTIDE SEQUENCE</scope>
    <source>
        <strain evidence="1">IBT 21472</strain>
    </source>
</reference>
<proteinExistence type="predicted"/>
<dbReference type="EMBL" id="JAPZBO010000001">
    <property type="protein sequence ID" value="KAJ5330453.1"/>
    <property type="molecule type" value="Genomic_DNA"/>
</dbReference>
<gene>
    <name evidence="1" type="ORF">N7476_000236</name>
</gene>
<accession>A0A9W9UBY1</accession>
<dbReference type="Pfam" id="PF11917">
    <property type="entry name" value="DUF3435"/>
    <property type="match status" value="1"/>
</dbReference>
<dbReference type="Proteomes" id="UP001147746">
    <property type="component" value="Unassembled WGS sequence"/>
</dbReference>
<keyword evidence="2" id="KW-1185">Reference proteome</keyword>
<comment type="caution">
    <text evidence="1">The sequence shown here is derived from an EMBL/GenBank/DDBJ whole genome shotgun (WGS) entry which is preliminary data.</text>
</comment>
<sequence>MIRAMKPYNLRRGTSEAVDTAFLGLTSEDALISILSHQSRFIDPRAPSKYNNLPKNKRASLSNHPKITRLQQMRDTLAMEARELYRSIKKAASTKIGELKAKADTTLRVAKKKLKETTFTGARDNFFATIDTIEINKQLNPSLLDIK</sequence>
<evidence type="ECO:0000313" key="2">
    <source>
        <dbReference type="Proteomes" id="UP001147746"/>
    </source>
</evidence>
<dbReference type="AlphaFoldDB" id="A0A9W9UBY1"/>